<evidence type="ECO:0000313" key="3">
    <source>
        <dbReference type="Proteomes" id="UP001152803"/>
    </source>
</evidence>
<feature type="region of interest" description="Disordered" evidence="1">
    <location>
        <begin position="1"/>
        <end position="79"/>
    </location>
</feature>
<accession>A0A9Q1I9E9</accession>
<organism evidence="2 3">
    <name type="scientific">Conger conger</name>
    <name type="common">Conger eel</name>
    <name type="synonym">Muraena conger</name>
    <dbReference type="NCBI Taxonomy" id="82655"/>
    <lineage>
        <taxon>Eukaryota</taxon>
        <taxon>Metazoa</taxon>
        <taxon>Chordata</taxon>
        <taxon>Craniata</taxon>
        <taxon>Vertebrata</taxon>
        <taxon>Euteleostomi</taxon>
        <taxon>Actinopterygii</taxon>
        <taxon>Neopterygii</taxon>
        <taxon>Teleostei</taxon>
        <taxon>Anguilliformes</taxon>
        <taxon>Congridae</taxon>
        <taxon>Conger</taxon>
    </lineage>
</organism>
<dbReference type="EMBL" id="JAFJMO010000001">
    <property type="protein sequence ID" value="KAJ8288900.1"/>
    <property type="molecule type" value="Genomic_DNA"/>
</dbReference>
<reference evidence="2" key="1">
    <citation type="journal article" date="2023" name="Science">
        <title>Genome structures resolve the early diversification of teleost fishes.</title>
        <authorList>
            <person name="Parey E."/>
            <person name="Louis A."/>
            <person name="Montfort J."/>
            <person name="Bouchez O."/>
            <person name="Roques C."/>
            <person name="Iampietro C."/>
            <person name="Lluch J."/>
            <person name="Castinel A."/>
            <person name="Donnadieu C."/>
            <person name="Desvignes T."/>
            <person name="Floi Bucao C."/>
            <person name="Jouanno E."/>
            <person name="Wen M."/>
            <person name="Mejri S."/>
            <person name="Dirks R."/>
            <person name="Jansen H."/>
            <person name="Henkel C."/>
            <person name="Chen W.J."/>
            <person name="Zahm M."/>
            <person name="Cabau C."/>
            <person name="Klopp C."/>
            <person name="Thompson A.W."/>
            <person name="Robinson-Rechavi M."/>
            <person name="Braasch I."/>
            <person name="Lecointre G."/>
            <person name="Bobe J."/>
            <person name="Postlethwait J.H."/>
            <person name="Berthelot C."/>
            <person name="Roest Crollius H."/>
            <person name="Guiguen Y."/>
        </authorList>
    </citation>
    <scope>NUCLEOTIDE SEQUENCE</scope>
    <source>
        <strain evidence="2">Concon-B</strain>
    </source>
</reference>
<comment type="caution">
    <text evidence="2">The sequence shown here is derived from an EMBL/GenBank/DDBJ whole genome shotgun (WGS) entry which is preliminary data.</text>
</comment>
<dbReference type="Proteomes" id="UP001152803">
    <property type="component" value="Unassembled WGS sequence"/>
</dbReference>
<sequence length="79" mass="8310">MLFSLTEQHEKRCNEQKQQQDKGLCPGADLTDAGLGQNLNTEGGGGHGGRGGKNERGGARNEGERGSCERGRGRGRGGE</sequence>
<feature type="compositionally biased region" description="Basic and acidic residues" evidence="1">
    <location>
        <begin position="7"/>
        <end position="20"/>
    </location>
</feature>
<dbReference type="AlphaFoldDB" id="A0A9Q1I9E9"/>
<feature type="compositionally biased region" description="Gly residues" evidence="1">
    <location>
        <begin position="42"/>
        <end position="51"/>
    </location>
</feature>
<proteinExistence type="predicted"/>
<name>A0A9Q1I9E9_CONCO</name>
<keyword evidence="3" id="KW-1185">Reference proteome</keyword>
<protein>
    <submittedName>
        <fullName evidence="2">Uncharacterized protein</fullName>
    </submittedName>
</protein>
<feature type="compositionally biased region" description="Basic and acidic residues" evidence="1">
    <location>
        <begin position="52"/>
        <end position="79"/>
    </location>
</feature>
<evidence type="ECO:0000313" key="2">
    <source>
        <dbReference type="EMBL" id="KAJ8288900.1"/>
    </source>
</evidence>
<evidence type="ECO:0000256" key="1">
    <source>
        <dbReference type="SAM" id="MobiDB-lite"/>
    </source>
</evidence>
<gene>
    <name evidence="2" type="ORF">COCON_G00015590</name>
</gene>